<accession>A0A5M4AZZ7</accession>
<organism evidence="1 2">
    <name type="scientific">Prolixibacter bellariivorans</name>
    <dbReference type="NCBI Taxonomy" id="314319"/>
    <lineage>
        <taxon>Bacteria</taxon>
        <taxon>Pseudomonadati</taxon>
        <taxon>Bacteroidota</taxon>
        <taxon>Bacteroidia</taxon>
        <taxon>Marinilabiliales</taxon>
        <taxon>Prolixibacteraceae</taxon>
        <taxon>Prolixibacter</taxon>
    </lineage>
</organism>
<proteinExistence type="predicted"/>
<comment type="caution">
    <text evidence="1">The sequence shown here is derived from an EMBL/GenBank/DDBJ whole genome shotgun (WGS) entry which is preliminary data.</text>
</comment>
<dbReference type="SUPFAM" id="SSF117991">
    <property type="entry name" value="YbeD/HP0495-like"/>
    <property type="match status" value="1"/>
</dbReference>
<gene>
    <name evidence="1" type="ORF">PbJCM13498_22270</name>
</gene>
<name>A0A5M4AZZ7_9BACT</name>
<dbReference type="AlphaFoldDB" id="A0A5M4AZZ7"/>
<dbReference type="EMBL" id="BLAX01000001">
    <property type="protein sequence ID" value="GET33364.1"/>
    <property type="molecule type" value="Genomic_DNA"/>
</dbReference>
<keyword evidence="2" id="KW-1185">Reference proteome</keyword>
<dbReference type="InterPro" id="IPR027471">
    <property type="entry name" value="YbeD-like_sf"/>
</dbReference>
<evidence type="ECO:0000313" key="2">
    <source>
        <dbReference type="Proteomes" id="UP000391834"/>
    </source>
</evidence>
<reference evidence="1 2" key="1">
    <citation type="submission" date="2019-10" db="EMBL/GenBank/DDBJ databases">
        <title>Prolixibacter strains distinguished by the presence of nitrate reductase genes were adept at nitrate-dependent anaerobic corrosion of metallic iron and carbon steel.</title>
        <authorList>
            <person name="Iino T."/>
            <person name="Shono N."/>
            <person name="Ito K."/>
            <person name="Nakamura R."/>
            <person name="Sueoka K."/>
            <person name="Harayama S."/>
            <person name="Ohkuma M."/>
        </authorList>
    </citation>
    <scope>NUCLEOTIDE SEQUENCE [LARGE SCALE GENOMIC DNA]</scope>
    <source>
        <strain evidence="1 2">JCM 13498</strain>
    </source>
</reference>
<sequence>MVLANTDFAVNFVQKQEDIMDEQFRKLRTTLLEQEEWPLLYFFKFIVPNDSEKIEKVKQLFPKPEDLSFRASRDIRYIAISSKEVMPDVDSIIKVYEKAAEIKGVIAL</sequence>
<evidence type="ECO:0000313" key="1">
    <source>
        <dbReference type="EMBL" id="GET33364.1"/>
    </source>
</evidence>
<dbReference type="Gene3D" id="3.30.70.260">
    <property type="match status" value="1"/>
</dbReference>
<evidence type="ECO:0008006" key="3">
    <source>
        <dbReference type="Google" id="ProtNLM"/>
    </source>
</evidence>
<protein>
    <recommendedName>
        <fullName evidence="3">DUF493 domain-containing protein</fullName>
    </recommendedName>
</protein>
<dbReference type="Proteomes" id="UP000391834">
    <property type="component" value="Unassembled WGS sequence"/>
</dbReference>